<dbReference type="InterPro" id="IPR015879">
    <property type="entry name" value="Ring_hydroxy_dOase_asu_C_dom"/>
</dbReference>
<dbReference type="SUPFAM" id="SSF50022">
    <property type="entry name" value="ISP domain"/>
    <property type="match status" value="1"/>
</dbReference>
<dbReference type="Pfam" id="PF00355">
    <property type="entry name" value="Rieske"/>
    <property type="match status" value="1"/>
</dbReference>
<feature type="domain" description="Rieske" evidence="7">
    <location>
        <begin position="82"/>
        <end position="191"/>
    </location>
</feature>
<gene>
    <name evidence="8" type="ORF">FHS54_002796</name>
</gene>
<dbReference type="PROSITE" id="PS51296">
    <property type="entry name" value="RIESKE"/>
    <property type="match status" value="1"/>
</dbReference>
<dbReference type="Proteomes" id="UP000576821">
    <property type="component" value="Unassembled WGS sequence"/>
</dbReference>
<evidence type="ECO:0000313" key="9">
    <source>
        <dbReference type="Proteomes" id="UP000576821"/>
    </source>
</evidence>
<keyword evidence="3" id="KW-0479">Metal-binding</keyword>
<dbReference type="AlphaFoldDB" id="A0A846MHT0"/>
<evidence type="ECO:0000256" key="1">
    <source>
        <dbReference type="ARBA" id="ARBA00001962"/>
    </source>
</evidence>
<dbReference type="InterPro" id="IPR036922">
    <property type="entry name" value="Rieske_2Fe-2S_sf"/>
</dbReference>
<evidence type="ECO:0000256" key="6">
    <source>
        <dbReference type="ARBA" id="ARBA00023014"/>
    </source>
</evidence>
<evidence type="ECO:0000256" key="3">
    <source>
        <dbReference type="ARBA" id="ARBA00022723"/>
    </source>
</evidence>
<dbReference type="Pfam" id="PF00848">
    <property type="entry name" value="Ring_hydroxyl_A"/>
    <property type="match status" value="1"/>
</dbReference>
<proteinExistence type="predicted"/>
<dbReference type="CDD" id="cd08882">
    <property type="entry name" value="RHO_alpha_C_MupW-like"/>
    <property type="match status" value="1"/>
</dbReference>
<evidence type="ECO:0000256" key="2">
    <source>
        <dbReference type="ARBA" id="ARBA00022714"/>
    </source>
</evidence>
<sequence length="479" mass="55066">MAANARYAEIRFNDRPIKEQLSDPESFVLEPGEITADYEKKSPWRLEELHPNIADYRTAKTSRSIDPAVMAVEEERLWSKVWLLAGISSDIPNVGDWFRFDLGRQSMIIVRNKEGVAAFYNVCKHRGNELVQDDFGHGATSFTCIVHSWRFNLNGKNVRVTDRDTFREEALCRNLDLTPVHVREWGGMVFVSMNPDPMPFEEYYADLLPMMASYKIEDMFVVKHLTIDIPANWKTMYSAFNETYHAHATHPQIKPYVDDHYVQYDFYRNGHNRNLFSVGSVSPRWPDNRFVNVGLAYFLQEAGVKMSALKGDARHVRRALQQAKRSEGNPYGVDYSGYTDNQLTDDWNPSLFPNVTMNMHPEGILLQRFRPHPTDPERGYQDVFVLSAKLAEGRRPPAYMGVEDDVDVSGKVRPPIRRSTHDNPQAGEVVEQDIANMVTMQRGMRSKGLNGTVVFSEQERRIQHFYAELDLYLEGKKGG</sequence>
<dbReference type="CDD" id="cd03469">
    <property type="entry name" value="Rieske_RO_Alpha_N"/>
    <property type="match status" value="1"/>
</dbReference>
<organism evidence="8 9">
    <name type="scientific">Sphingobium vermicomposti</name>
    <dbReference type="NCBI Taxonomy" id="529005"/>
    <lineage>
        <taxon>Bacteria</taxon>
        <taxon>Pseudomonadati</taxon>
        <taxon>Pseudomonadota</taxon>
        <taxon>Alphaproteobacteria</taxon>
        <taxon>Sphingomonadales</taxon>
        <taxon>Sphingomonadaceae</taxon>
        <taxon>Sphingobium</taxon>
    </lineage>
</organism>
<dbReference type="Gene3D" id="3.90.380.10">
    <property type="entry name" value="Naphthalene 1,2-dioxygenase Alpha Subunit, Chain A, domain 1"/>
    <property type="match status" value="1"/>
</dbReference>
<keyword evidence="9" id="KW-1185">Reference proteome</keyword>
<dbReference type="GO" id="GO:0005506">
    <property type="term" value="F:iron ion binding"/>
    <property type="evidence" value="ECO:0007669"/>
    <property type="project" value="InterPro"/>
</dbReference>
<evidence type="ECO:0000256" key="5">
    <source>
        <dbReference type="ARBA" id="ARBA00023004"/>
    </source>
</evidence>
<dbReference type="SUPFAM" id="SSF55961">
    <property type="entry name" value="Bet v1-like"/>
    <property type="match status" value="1"/>
</dbReference>
<protein>
    <submittedName>
        <fullName evidence="8">Phenylpropionate dioxygenase-like ring-hydroxylating dioxygenase large terminal subunit</fullName>
    </submittedName>
</protein>
<dbReference type="PANTHER" id="PTHR43756:SF5">
    <property type="entry name" value="CHOLINE MONOOXYGENASE, CHLOROPLASTIC"/>
    <property type="match status" value="1"/>
</dbReference>
<keyword evidence="2" id="KW-0001">2Fe-2S</keyword>
<dbReference type="EMBL" id="JAASQR010000004">
    <property type="protein sequence ID" value="NIJ17796.1"/>
    <property type="molecule type" value="Genomic_DNA"/>
</dbReference>
<comment type="caution">
    <text evidence="8">The sequence shown here is derived from an EMBL/GenBank/DDBJ whole genome shotgun (WGS) entry which is preliminary data.</text>
</comment>
<dbReference type="RefSeq" id="WP_167304590.1">
    <property type="nucleotide sequence ID" value="NZ_JAASQR010000004.1"/>
</dbReference>
<evidence type="ECO:0000313" key="8">
    <source>
        <dbReference type="EMBL" id="NIJ17796.1"/>
    </source>
</evidence>
<comment type="cofactor">
    <cofactor evidence="1">
        <name>Fe cation</name>
        <dbReference type="ChEBI" id="CHEBI:24875"/>
    </cofactor>
</comment>
<keyword evidence="6" id="KW-0411">Iron-sulfur</keyword>
<keyword evidence="5" id="KW-0408">Iron</keyword>
<keyword evidence="4" id="KW-0560">Oxidoreductase</keyword>
<dbReference type="GO" id="GO:0051213">
    <property type="term" value="F:dioxygenase activity"/>
    <property type="evidence" value="ECO:0007669"/>
    <property type="project" value="UniProtKB-KW"/>
</dbReference>
<keyword evidence="8" id="KW-0223">Dioxygenase</keyword>
<dbReference type="Gene3D" id="2.102.10.10">
    <property type="entry name" value="Rieske [2Fe-2S] iron-sulphur domain"/>
    <property type="match status" value="1"/>
</dbReference>
<dbReference type="PANTHER" id="PTHR43756">
    <property type="entry name" value="CHOLINE MONOOXYGENASE, CHLOROPLASTIC"/>
    <property type="match status" value="1"/>
</dbReference>
<evidence type="ECO:0000256" key="4">
    <source>
        <dbReference type="ARBA" id="ARBA00023002"/>
    </source>
</evidence>
<evidence type="ECO:0000259" key="7">
    <source>
        <dbReference type="PROSITE" id="PS51296"/>
    </source>
</evidence>
<name>A0A846MHT0_9SPHN</name>
<dbReference type="InterPro" id="IPR017941">
    <property type="entry name" value="Rieske_2Fe-2S"/>
</dbReference>
<reference evidence="8 9" key="1">
    <citation type="submission" date="2020-03" db="EMBL/GenBank/DDBJ databases">
        <title>Genomic Encyclopedia of Type Strains, Phase IV (KMG-IV): sequencing the most valuable type-strain genomes for metagenomic binning, comparative biology and taxonomic classification.</title>
        <authorList>
            <person name="Goeker M."/>
        </authorList>
    </citation>
    <scope>NUCLEOTIDE SEQUENCE [LARGE SCALE GENOMIC DNA]</scope>
    <source>
        <strain evidence="8 9">DSM 21299</strain>
    </source>
</reference>
<dbReference type="PRINTS" id="PR00090">
    <property type="entry name" value="RNGDIOXGNASE"/>
</dbReference>
<dbReference type="InterPro" id="IPR001663">
    <property type="entry name" value="Rng_hydr_dOase-A"/>
</dbReference>
<dbReference type="GO" id="GO:0051537">
    <property type="term" value="F:2 iron, 2 sulfur cluster binding"/>
    <property type="evidence" value="ECO:0007669"/>
    <property type="project" value="UniProtKB-KW"/>
</dbReference>
<accession>A0A846MHT0</accession>